<evidence type="ECO:0000256" key="1">
    <source>
        <dbReference type="SAM" id="Phobius"/>
    </source>
</evidence>
<evidence type="ECO:0000313" key="3">
    <source>
        <dbReference type="Proteomes" id="UP001357973"/>
    </source>
</evidence>
<dbReference type="InterPro" id="IPR036890">
    <property type="entry name" value="HATPase_C_sf"/>
</dbReference>
<gene>
    <name evidence="2" type="ORF">B19861_10930</name>
</gene>
<reference evidence="2 3" key="1">
    <citation type="submission" date="2023-06" db="EMBL/GenBank/DDBJ databases">
        <title>Complete Genome Sequences of Bifidobacterium faecale strain JCM19861T was isolated from human faeces by Jung-Hye Choi et al. (2014).</title>
        <authorList>
            <person name="Okuhama S."/>
            <person name="Takahashi H."/>
            <person name="Imaizumi K."/>
            <person name="Nakayama S."/>
            <person name="Ogata Y."/>
            <person name="Suda W."/>
        </authorList>
    </citation>
    <scope>NUCLEOTIDE SEQUENCE [LARGE SCALE GENOMIC DNA]</scope>
    <source>
        <strain evidence="2 3">JCM 19861</strain>
    </source>
</reference>
<organism evidence="2 3">
    <name type="scientific">Bifidobacterium adolescentis</name>
    <dbReference type="NCBI Taxonomy" id="1680"/>
    <lineage>
        <taxon>Bacteria</taxon>
        <taxon>Bacillati</taxon>
        <taxon>Actinomycetota</taxon>
        <taxon>Actinomycetes</taxon>
        <taxon>Bifidobacteriales</taxon>
        <taxon>Bifidobacteriaceae</taxon>
        <taxon>Bifidobacterium</taxon>
    </lineage>
</organism>
<keyword evidence="1" id="KW-0812">Transmembrane</keyword>
<accession>A0ABN6ZP82</accession>
<feature type="transmembrane region" description="Helical" evidence="1">
    <location>
        <begin position="403"/>
        <end position="424"/>
    </location>
</feature>
<feature type="transmembrane region" description="Helical" evidence="1">
    <location>
        <begin position="436"/>
        <end position="454"/>
    </location>
</feature>
<feature type="transmembrane region" description="Helical" evidence="1">
    <location>
        <begin position="376"/>
        <end position="397"/>
    </location>
</feature>
<dbReference type="EMBL" id="AP028457">
    <property type="protein sequence ID" value="BEK83151.1"/>
    <property type="molecule type" value="Genomic_DNA"/>
</dbReference>
<evidence type="ECO:0008006" key="4">
    <source>
        <dbReference type="Google" id="ProtNLM"/>
    </source>
</evidence>
<proteinExistence type="predicted"/>
<keyword evidence="1" id="KW-0472">Membrane</keyword>
<feature type="transmembrane region" description="Helical" evidence="1">
    <location>
        <begin position="470"/>
        <end position="490"/>
    </location>
</feature>
<dbReference type="Pfam" id="PF13589">
    <property type="entry name" value="HATPase_c_3"/>
    <property type="match status" value="1"/>
</dbReference>
<name>A0ABN6ZP82_BIFAD</name>
<keyword evidence="1" id="KW-1133">Transmembrane helix</keyword>
<dbReference type="Gene3D" id="3.30.565.10">
    <property type="entry name" value="Histidine kinase-like ATPase, C-terminal domain"/>
    <property type="match status" value="1"/>
</dbReference>
<keyword evidence="3" id="KW-1185">Reference proteome</keyword>
<sequence>MRSVGYSLNTAVADIIDNSIAAHAKTISIRYFDHGEDPYVAIIDDGDGMDYETAVNAMKLAGTNPNAKRNANDLGRFGLGLKTASLSQARSVMLSTVQHGRQNTLRWDLDHVARTREWDLETLDEEQTNLELPRKVRDLMPSTHGTCVLWRNLDRLGNVAGDSLQDIDQAMLELSGYLGLVFHRFLHPYPEDEIERISITVNDEPVPERDPFLVNNLATQRQRMQRIPGTDATLCGYTLPYQNKLTMEDRGLLDLKQEKGHTLFDTQGFYIYRAYRLITWGSWFRLLTRKEATKLSRVQVDIPNNMDDEWTLDIKKSQATPPKTIRDAMKRYVEKLAAPSRRTQQFREGEQKMKSYYDYLEESTNVVKSNANRNKIITILSYLLIWAFAMIVFWFFASGSDAMGYSLMFLWFILPISTFIVSIVIGKNNFWGKGKWAFTLFFGVMYMLAEYGTFKMANNIAFNKLNAPDLGMIVAGAIISAIGMLVGSLWNKKRHNQKK</sequence>
<dbReference type="Proteomes" id="UP001357973">
    <property type="component" value="Chromosome"/>
</dbReference>
<protein>
    <recommendedName>
        <fullName evidence="4">ATP-binding protein</fullName>
    </recommendedName>
</protein>
<dbReference type="SUPFAM" id="SSF55874">
    <property type="entry name" value="ATPase domain of HSP90 chaperone/DNA topoisomerase II/histidine kinase"/>
    <property type="match status" value="1"/>
</dbReference>
<evidence type="ECO:0000313" key="2">
    <source>
        <dbReference type="EMBL" id="BEK83151.1"/>
    </source>
</evidence>